<comment type="function">
    <text evidence="2">Catalyzes the oxidation of either pyridoxine 5'-phosphate (PNP) or pyridoxamine 5'-phosphate (PMP) into pyridoxal 5'-phosphate (PLP).</text>
</comment>
<comment type="pathway">
    <text evidence="3">Cofactor metabolism; pyridoxal 5'-phosphate salvage; pyridoxal 5'-phosphate from pyridoxamine 5'-phosphate: step 1/1.</text>
</comment>
<keyword evidence="7" id="KW-0285">Flavoprotein</keyword>
<dbReference type="GO" id="GO:0010181">
    <property type="term" value="F:FMN binding"/>
    <property type="evidence" value="ECO:0007669"/>
    <property type="project" value="InterPro"/>
</dbReference>
<evidence type="ECO:0000313" key="12">
    <source>
        <dbReference type="Proteomes" id="UP001461498"/>
    </source>
</evidence>
<dbReference type="EC" id="1.4.3.5" evidence="6"/>
<comment type="pathway">
    <text evidence="4">Cofactor metabolism; pyridoxal 5'-phosphate salvage; pyridoxal 5'-phosphate from pyridoxine 5'-phosphate: step 1/1.</text>
</comment>
<comment type="similarity">
    <text evidence="5">Belongs to the pyridoxamine 5'-phosphate oxidase family.</text>
</comment>
<evidence type="ECO:0000256" key="4">
    <source>
        <dbReference type="ARBA" id="ARBA00005037"/>
    </source>
</evidence>
<dbReference type="Proteomes" id="UP001461498">
    <property type="component" value="Unassembled WGS sequence"/>
</dbReference>
<dbReference type="InterPro" id="IPR012349">
    <property type="entry name" value="Split_barrel_FMN-bd"/>
</dbReference>
<organism evidence="11 12">
    <name type="scientific">Rhynocoris fuscipes</name>
    <dbReference type="NCBI Taxonomy" id="488301"/>
    <lineage>
        <taxon>Eukaryota</taxon>
        <taxon>Metazoa</taxon>
        <taxon>Ecdysozoa</taxon>
        <taxon>Arthropoda</taxon>
        <taxon>Hexapoda</taxon>
        <taxon>Insecta</taxon>
        <taxon>Pterygota</taxon>
        <taxon>Neoptera</taxon>
        <taxon>Paraneoptera</taxon>
        <taxon>Hemiptera</taxon>
        <taxon>Heteroptera</taxon>
        <taxon>Panheteroptera</taxon>
        <taxon>Cimicomorpha</taxon>
        <taxon>Reduviidae</taxon>
        <taxon>Harpactorinae</taxon>
        <taxon>Harpactorini</taxon>
        <taxon>Rhynocoris</taxon>
    </lineage>
</organism>
<dbReference type="PANTHER" id="PTHR10851:SF4">
    <property type="entry name" value="PYRIDOXAL 5'-PHOSPHATE SYNTHASE"/>
    <property type="match status" value="1"/>
</dbReference>
<comment type="caution">
    <text evidence="11">The sequence shown here is derived from an EMBL/GenBank/DDBJ whole genome shotgun (WGS) entry which is preliminary data.</text>
</comment>
<keyword evidence="9" id="KW-0560">Oxidoreductase</keyword>
<evidence type="ECO:0000256" key="6">
    <source>
        <dbReference type="ARBA" id="ARBA00012801"/>
    </source>
</evidence>
<evidence type="ECO:0000256" key="5">
    <source>
        <dbReference type="ARBA" id="ARBA00007301"/>
    </source>
</evidence>
<evidence type="ECO:0000256" key="7">
    <source>
        <dbReference type="ARBA" id="ARBA00022630"/>
    </source>
</evidence>
<dbReference type="PIRSF" id="PIRSF000190">
    <property type="entry name" value="Pyd_amn-ph_oxd"/>
    <property type="match status" value="1"/>
</dbReference>
<protein>
    <recommendedName>
        <fullName evidence="6">pyridoxal 5'-phosphate synthase</fullName>
        <ecNumber evidence="6">1.4.3.5</ecNumber>
    </recommendedName>
</protein>
<proteinExistence type="inferred from homology"/>
<dbReference type="InterPro" id="IPR000659">
    <property type="entry name" value="Pyridox_Oxase"/>
</dbReference>
<evidence type="ECO:0000256" key="1">
    <source>
        <dbReference type="ARBA" id="ARBA00001917"/>
    </source>
</evidence>
<sequence length="215" mass="25306">MMKGKTEDSGIFKIRNIPENPFLLFSKWYQENQVKNIGTNVLCLSTATKDGKVSARNVVLRRLDEDGFVIMTDCRSKKVAEMRENPYVAMTFLWVQEVNDGDLQVRQARAEGIIKELPIDDWIDIYDREPLYCKIRAYVCHQGQNVEWDDLKEHHDELHNLFVEGSHTLERPDHVRAFKMDPSMIEFYETEGDQIADRVMYLKEEDEWRMTRIAA</sequence>
<dbReference type="PANTHER" id="PTHR10851">
    <property type="entry name" value="PYRIDOXINE-5-PHOSPHATE OXIDASE"/>
    <property type="match status" value="1"/>
</dbReference>
<dbReference type="InterPro" id="IPR011576">
    <property type="entry name" value="Pyridox_Oxase_N"/>
</dbReference>
<evidence type="ECO:0000259" key="10">
    <source>
        <dbReference type="Pfam" id="PF01243"/>
    </source>
</evidence>
<dbReference type="AlphaFoldDB" id="A0AAW1DN15"/>
<accession>A0AAW1DN15</accession>
<comment type="cofactor">
    <cofactor evidence="1">
        <name>FMN</name>
        <dbReference type="ChEBI" id="CHEBI:58210"/>
    </cofactor>
</comment>
<dbReference type="Gene3D" id="2.30.110.10">
    <property type="entry name" value="Electron Transport, Fmn-binding Protein, Chain A"/>
    <property type="match status" value="1"/>
</dbReference>
<evidence type="ECO:0000256" key="9">
    <source>
        <dbReference type="ARBA" id="ARBA00023002"/>
    </source>
</evidence>
<evidence type="ECO:0000313" key="11">
    <source>
        <dbReference type="EMBL" id="KAK9512051.1"/>
    </source>
</evidence>
<feature type="domain" description="Pyridoxamine 5'-phosphate oxidase N-terminal" evidence="10">
    <location>
        <begin position="39"/>
        <end position="113"/>
    </location>
</feature>
<evidence type="ECO:0000256" key="2">
    <source>
        <dbReference type="ARBA" id="ARBA00003691"/>
    </source>
</evidence>
<name>A0AAW1DN15_9HEMI</name>
<keyword evidence="8" id="KW-0288">FMN</keyword>
<dbReference type="SUPFAM" id="SSF50475">
    <property type="entry name" value="FMN-binding split barrel"/>
    <property type="match status" value="1"/>
</dbReference>
<reference evidence="11 12" key="1">
    <citation type="submission" date="2022-12" db="EMBL/GenBank/DDBJ databases">
        <title>Chromosome-level genome assembly of true bugs.</title>
        <authorList>
            <person name="Ma L."/>
            <person name="Li H."/>
        </authorList>
    </citation>
    <scope>NUCLEOTIDE SEQUENCE [LARGE SCALE GENOMIC DNA]</scope>
    <source>
        <strain evidence="11">Lab_2022b</strain>
    </source>
</reference>
<evidence type="ECO:0000256" key="3">
    <source>
        <dbReference type="ARBA" id="ARBA00004738"/>
    </source>
</evidence>
<keyword evidence="12" id="KW-1185">Reference proteome</keyword>
<evidence type="ECO:0000256" key="8">
    <source>
        <dbReference type="ARBA" id="ARBA00022643"/>
    </source>
</evidence>
<dbReference type="EMBL" id="JAPXFL010000001">
    <property type="protein sequence ID" value="KAK9512051.1"/>
    <property type="molecule type" value="Genomic_DNA"/>
</dbReference>
<dbReference type="Pfam" id="PF01243">
    <property type="entry name" value="PNPOx_N"/>
    <property type="match status" value="1"/>
</dbReference>
<gene>
    <name evidence="11" type="ORF">O3M35_000563</name>
</gene>
<dbReference type="GO" id="GO:0008615">
    <property type="term" value="P:pyridoxine biosynthetic process"/>
    <property type="evidence" value="ECO:0007669"/>
    <property type="project" value="InterPro"/>
</dbReference>
<dbReference type="GO" id="GO:0004733">
    <property type="term" value="F:pyridoxamine phosphate oxidase activity"/>
    <property type="evidence" value="ECO:0007669"/>
    <property type="project" value="UniProtKB-EC"/>
</dbReference>